<protein>
    <submittedName>
        <fullName evidence="1">Uncharacterized protein</fullName>
    </submittedName>
</protein>
<dbReference type="EMBL" id="BMAW01101810">
    <property type="protein sequence ID" value="GFT01235.1"/>
    <property type="molecule type" value="Genomic_DNA"/>
</dbReference>
<dbReference type="AlphaFoldDB" id="A0A8X6TCJ4"/>
<proteinExistence type="predicted"/>
<evidence type="ECO:0000313" key="1">
    <source>
        <dbReference type="EMBL" id="GFT01235.1"/>
    </source>
</evidence>
<keyword evidence="2" id="KW-1185">Reference proteome</keyword>
<organism evidence="1 2">
    <name type="scientific">Nephila pilipes</name>
    <name type="common">Giant wood spider</name>
    <name type="synonym">Nephila maculata</name>
    <dbReference type="NCBI Taxonomy" id="299642"/>
    <lineage>
        <taxon>Eukaryota</taxon>
        <taxon>Metazoa</taxon>
        <taxon>Ecdysozoa</taxon>
        <taxon>Arthropoda</taxon>
        <taxon>Chelicerata</taxon>
        <taxon>Arachnida</taxon>
        <taxon>Araneae</taxon>
        <taxon>Araneomorphae</taxon>
        <taxon>Entelegynae</taxon>
        <taxon>Araneoidea</taxon>
        <taxon>Nephilidae</taxon>
        <taxon>Nephila</taxon>
    </lineage>
</organism>
<name>A0A8X6TCJ4_NEPPI</name>
<gene>
    <name evidence="1" type="ORF">NPIL_174071</name>
</gene>
<comment type="caution">
    <text evidence="1">The sequence shown here is derived from an EMBL/GenBank/DDBJ whole genome shotgun (WGS) entry which is preliminary data.</text>
</comment>
<reference evidence="1" key="1">
    <citation type="submission" date="2020-08" db="EMBL/GenBank/DDBJ databases">
        <title>Multicomponent nature underlies the extraordinary mechanical properties of spider dragline silk.</title>
        <authorList>
            <person name="Kono N."/>
            <person name="Nakamura H."/>
            <person name="Mori M."/>
            <person name="Yoshida Y."/>
            <person name="Ohtoshi R."/>
            <person name="Malay A.D."/>
            <person name="Moran D.A.P."/>
            <person name="Tomita M."/>
            <person name="Numata K."/>
            <person name="Arakawa K."/>
        </authorList>
    </citation>
    <scope>NUCLEOTIDE SEQUENCE</scope>
</reference>
<dbReference type="Proteomes" id="UP000887013">
    <property type="component" value="Unassembled WGS sequence"/>
</dbReference>
<sequence>MQLFEDYEMSESYYISDAGTIINNHETESKPESEENSEKEKHPGIHPNFQWVSLTENEVLTYIFSTGMLLMIAKYTNMKLAAIRQKYKDPEKSDFRDLVTVKVPIKSKTTLVVSSVHSTISQDTYINKKEINIFYNSTKYGFDALDEKCIRCFIGWRSRWGQ</sequence>
<accession>A0A8X6TCJ4</accession>
<evidence type="ECO:0000313" key="2">
    <source>
        <dbReference type="Proteomes" id="UP000887013"/>
    </source>
</evidence>
<dbReference type="OrthoDB" id="6744840at2759"/>